<evidence type="ECO:0000256" key="1">
    <source>
        <dbReference type="ARBA" id="ARBA00001946"/>
    </source>
</evidence>
<evidence type="ECO:0000313" key="18">
    <source>
        <dbReference type="EMBL" id="MVX66018.1"/>
    </source>
</evidence>
<sequence length="463" mass="53270">MINISKDSFYEKKKSEYVFSLISEFRGDEITPIKIFDGFKGSRRFIFESGTKENYFGRYSFMGENPYKEICGDGQEEINQLKKECRIKFDKSTNAFSFKGGAIGYMGYDSIQLYEKKLDFNNEDELKTPIIRFNFYNRYICYDHFTHKVYIIDNILKNDIREYDEIIKTQYEYINGLLYKPTLTEPSEEKKDISFKFHTTKENFEEKVRKAKEHILAGDIFQVVLSQRMTCETEKTHLEIYRKLREGNPSPYMYLIDYDSYQVIGSSPESLVSVRDGKVITNPIAGTRKRGETPEIDNALEKELMEDKKELAEHVMLVDLGRNDIGKVSKIGTVNVSEFMKIERFSHVMHITTKVVGDIKDDLDGFDALAACLPAGTVSGAPKIRALEIIEDLEDLKRGIYSGAVGYFSYGGNMDTAIAIRTMILKDKTAYLQAGAGIVYDSIPEKEFEEVQNKLMVLKEALR</sequence>
<keyword evidence="11 15" id="KW-0057">Aromatic amino acid biosynthesis</keyword>
<gene>
    <name evidence="15 18" type="primary">trpE</name>
    <name evidence="18" type="ORF">GKZ28_20275</name>
</gene>
<keyword evidence="10 15" id="KW-0460">Magnesium</keyword>
<evidence type="ECO:0000313" key="19">
    <source>
        <dbReference type="Proteomes" id="UP000656077"/>
    </source>
</evidence>
<evidence type="ECO:0000256" key="10">
    <source>
        <dbReference type="ARBA" id="ARBA00022842"/>
    </source>
</evidence>
<evidence type="ECO:0000256" key="6">
    <source>
        <dbReference type="ARBA" id="ARBA00020653"/>
    </source>
</evidence>
<dbReference type="PANTHER" id="PTHR11236:SF48">
    <property type="entry name" value="ISOCHORISMATE SYNTHASE MENF"/>
    <property type="match status" value="1"/>
</dbReference>
<keyword evidence="8 15" id="KW-0479">Metal-binding</keyword>
<comment type="pathway">
    <text evidence="2 15">Amino-acid biosynthesis; L-tryptophan biosynthesis; L-tryptophan from chorismate: step 1/5.</text>
</comment>
<keyword evidence="12 15" id="KW-0456">Lyase</keyword>
<evidence type="ECO:0000256" key="5">
    <source>
        <dbReference type="ARBA" id="ARBA00012266"/>
    </source>
</evidence>
<dbReference type="InterPro" id="IPR019999">
    <property type="entry name" value="Anth_synth_I-like"/>
</dbReference>
<evidence type="ECO:0000256" key="14">
    <source>
        <dbReference type="ARBA" id="ARBA00047683"/>
    </source>
</evidence>
<evidence type="ECO:0000256" key="9">
    <source>
        <dbReference type="ARBA" id="ARBA00022822"/>
    </source>
</evidence>
<keyword evidence="9 15" id="KW-0822">Tryptophan biosynthesis</keyword>
<dbReference type="InterPro" id="IPR005256">
    <property type="entry name" value="Anth_synth_I_PabB"/>
</dbReference>
<evidence type="ECO:0000256" key="4">
    <source>
        <dbReference type="ARBA" id="ARBA00011575"/>
    </source>
</evidence>
<dbReference type="InterPro" id="IPR015890">
    <property type="entry name" value="Chorismate_C"/>
</dbReference>
<reference evidence="18" key="1">
    <citation type="submission" date="2019-12" db="EMBL/GenBank/DDBJ databases">
        <title>Microbes associate with the intestines of laboratory mice.</title>
        <authorList>
            <person name="Navarre W."/>
            <person name="Wong E."/>
        </authorList>
    </citation>
    <scope>NUCLEOTIDE SEQUENCE</scope>
    <source>
        <strain evidence="18">NM79_F5</strain>
    </source>
</reference>
<evidence type="ECO:0000256" key="12">
    <source>
        <dbReference type="ARBA" id="ARBA00023239"/>
    </source>
</evidence>
<comment type="caution">
    <text evidence="18">The sequence shown here is derived from an EMBL/GenBank/DDBJ whole genome shotgun (WGS) entry which is preliminary data.</text>
</comment>
<dbReference type="Pfam" id="PF00425">
    <property type="entry name" value="Chorismate_bind"/>
    <property type="match status" value="1"/>
</dbReference>
<evidence type="ECO:0000256" key="3">
    <source>
        <dbReference type="ARBA" id="ARBA00009562"/>
    </source>
</evidence>
<dbReference type="RefSeq" id="WP_160360652.1">
    <property type="nucleotide sequence ID" value="NZ_WSRQ01000044.1"/>
</dbReference>
<proteinExistence type="inferred from homology"/>
<keyword evidence="7 15" id="KW-0028">Amino-acid biosynthesis</keyword>
<organism evidence="18 19">
    <name type="scientific">Clostridium chromiireducens</name>
    <dbReference type="NCBI Taxonomy" id="225345"/>
    <lineage>
        <taxon>Bacteria</taxon>
        <taxon>Bacillati</taxon>
        <taxon>Bacillota</taxon>
        <taxon>Clostridia</taxon>
        <taxon>Eubacteriales</taxon>
        <taxon>Clostridiaceae</taxon>
        <taxon>Clostridium</taxon>
    </lineage>
</organism>
<accession>A0A964RQN7</accession>
<dbReference type="EMBL" id="WSRQ01000044">
    <property type="protein sequence ID" value="MVX66018.1"/>
    <property type="molecule type" value="Genomic_DNA"/>
</dbReference>
<evidence type="ECO:0000256" key="13">
    <source>
        <dbReference type="ARBA" id="ARBA00025634"/>
    </source>
</evidence>
<feature type="domain" description="Anthranilate synthase component I N-terminal" evidence="17">
    <location>
        <begin position="28"/>
        <end position="151"/>
    </location>
</feature>
<dbReference type="SUPFAM" id="SSF56322">
    <property type="entry name" value="ADC synthase"/>
    <property type="match status" value="1"/>
</dbReference>
<dbReference type="AlphaFoldDB" id="A0A964RQN7"/>
<comment type="cofactor">
    <cofactor evidence="1 15">
        <name>Mg(2+)</name>
        <dbReference type="ChEBI" id="CHEBI:18420"/>
    </cofactor>
</comment>
<evidence type="ECO:0000256" key="7">
    <source>
        <dbReference type="ARBA" id="ARBA00022605"/>
    </source>
</evidence>
<dbReference type="Pfam" id="PF04715">
    <property type="entry name" value="Anth_synt_I_N"/>
    <property type="match status" value="1"/>
</dbReference>
<dbReference type="InterPro" id="IPR006805">
    <property type="entry name" value="Anth_synth_I_N"/>
</dbReference>
<evidence type="ECO:0000256" key="8">
    <source>
        <dbReference type="ARBA" id="ARBA00022723"/>
    </source>
</evidence>
<feature type="domain" description="Chorismate-utilising enzyme C-terminal" evidence="16">
    <location>
        <begin position="201"/>
        <end position="454"/>
    </location>
</feature>
<comment type="subunit">
    <text evidence="4 15">Heterotetramer consisting of two non-identical subunits: a beta subunit (TrpG) and a large alpha subunit (TrpE).</text>
</comment>
<name>A0A964RQN7_9CLOT</name>
<evidence type="ECO:0000256" key="15">
    <source>
        <dbReference type="RuleBase" id="RU364045"/>
    </source>
</evidence>
<protein>
    <recommendedName>
        <fullName evidence="6 15">Anthranilate synthase component 1</fullName>
        <ecNumber evidence="5 15">4.1.3.27</ecNumber>
    </recommendedName>
</protein>
<evidence type="ECO:0000259" key="16">
    <source>
        <dbReference type="Pfam" id="PF00425"/>
    </source>
</evidence>
<dbReference type="EC" id="4.1.3.27" evidence="5 15"/>
<dbReference type="GO" id="GO:0046872">
    <property type="term" value="F:metal ion binding"/>
    <property type="evidence" value="ECO:0007669"/>
    <property type="project" value="UniProtKB-KW"/>
</dbReference>
<dbReference type="GO" id="GO:0000162">
    <property type="term" value="P:L-tryptophan biosynthetic process"/>
    <property type="evidence" value="ECO:0007669"/>
    <property type="project" value="UniProtKB-KW"/>
</dbReference>
<dbReference type="Gene3D" id="3.60.120.10">
    <property type="entry name" value="Anthranilate synthase"/>
    <property type="match status" value="1"/>
</dbReference>
<dbReference type="NCBIfam" id="TIGR00564">
    <property type="entry name" value="trpE_most"/>
    <property type="match status" value="1"/>
</dbReference>
<comment type="function">
    <text evidence="13 15">Part of a heterotetrameric complex that catalyzes the two-step biosynthesis of anthranilate, an intermediate in the biosynthesis of L-tryptophan. In the first step, the glutamine-binding beta subunit (TrpG) of anthranilate synthase (AS) provides the glutamine amidotransferase activity which generates ammonia as a substrate that, along with chorismate, is used in the second step, catalyzed by the large alpha subunit of AS (TrpE) to produce anthranilate. In the absence of TrpG, TrpE can synthesize anthranilate directly from chorismate and high concentrations of ammonia.</text>
</comment>
<evidence type="ECO:0000259" key="17">
    <source>
        <dbReference type="Pfam" id="PF04715"/>
    </source>
</evidence>
<evidence type="ECO:0000256" key="2">
    <source>
        <dbReference type="ARBA" id="ARBA00004873"/>
    </source>
</evidence>
<comment type="catalytic activity">
    <reaction evidence="14 15">
        <text>chorismate + L-glutamine = anthranilate + pyruvate + L-glutamate + H(+)</text>
        <dbReference type="Rhea" id="RHEA:21732"/>
        <dbReference type="ChEBI" id="CHEBI:15361"/>
        <dbReference type="ChEBI" id="CHEBI:15378"/>
        <dbReference type="ChEBI" id="CHEBI:16567"/>
        <dbReference type="ChEBI" id="CHEBI:29748"/>
        <dbReference type="ChEBI" id="CHEBI:29985"/>
        <dbReference type="ChEBI" id="CHEBI:58359"/>
        <dbReference type="EC" id="4.1.3.27"/>
    </reaction>
</comment>
<dbReference type="InterPro" id="IPR005801">
    <property type="entry name" value="ADC_synthase"/>
</dbReference>
<dbReference type="PANTHER" id="PTHR11236">
    <property type="entry name" value="AMINOBENZOATE/ANTHRANILATE SYNTHASE"/>
    <property type="match status" value="1"/>
</dbReference>
<dbReference type="Proteomes" id="UP000656077">
    <property type="component" value="Unassembled WGS sequence"/>
</dbReference>
<comment type="similarity">
    <text evidence="3 15">Belongs to the anthranilate synthase component I family.</text>
</comment>
<dbReference type="GO" id="GO:0004049">
    <property type="term" value="F:anthranilate synthase activity"/>
    <property type="evidence" value="ECO:0007669"/>
    <property type="project" value="UniProtKB-EC"/>
</dbReference>
<evidence type="ECO:0000256" key="11">
    <source>
        <dbReference type="ARBA" id="ARBA00023141"/>
    </source>
</evidence>
<dbReference type="PRINTS" id="PR00095">
    <property type="entry name" value="ANTSNTHASEI"/>
</dbReference>